<sequence length="89" mass="10737">MLTQTEQLIMKNLKDKQLPFLTDDDTLTPYHWQRRLAALEEAEEMSKHPYSYEQALEQVKRDEEMRRKEQEELNRNNSWKPTQNMPVSG</sequence>
<name>W0F2I5_9BACT</name>
<dbReference type="KEGG" id="nso:NIASO_04520"/>
<dbReference type="HOGENOM" id="CLU_2451604_0_0_10"/>
<feature type="region of interest" description="Disordered" evidence="1">
    <location>
        <begin position="61"/>
        <end position="89"/>
    </location>
</feature>
<evidence type="ECO:0000256" key="1">
    <source>
        <dbReference type="SAM" id="MobiDB-lite"/>
    </source>
</evidence>
<dbReference type="STRING" id="929713.NIASO_04520"/>
<proteinExistence type="predicted"/>
<feature type="compositionally biased region" description="Polar residues" evidence="1">
    <location>
        <begin position="75"/>
        <end position="89"/>
    </location>
</feature>
<gene>
    <name evidence="2" type="ORF">NIASO_04520</name>
</gene>
<dbReference type="Proteomes" id="UP000003586">
    <property type="component" value="Chromosome"/>
</dbReference>
<evidence type="ECO:0000313" key="2">
    <source>
        <dbReference type="EMBL" id="AHF17245.1"/>
    </source>
</evidence>
<organism evidence="2 3">
    <name type="scientific">Niabella soli DSM 19437</name>
    <dbReference type="NCBI Taxonomy" id="929713"/>
    <lineage>
        <taxon>Bacteria</taxon>
        <taxon>Pseudomonadati</taxon>
        <taxon>Bacteroidota</taxon>
        <taxon>Chitinophagia</taxon>
        <taxon>Chitinophagales</taxon>
        <taxon>Chitinophagaceae</taxon>
        <taxon>Niabella</taxon>
    </lineage>
</organism>
<feature type="compositionally biased region" description="Basic and acidic residues" evidence="1">
    <location>
        <begin position="61"/>
        <end position="74"/>
    </location>
</feature>
<keyword evidence="3" id="KW-1185">Reference proteome</keyword>
<dbReference type="EMBL" id="CP007035">
    <property type="protein sequence ID" value="AHF17245.1"/>
    <property type="molecule type" value="Genomic_DNA"/>
</dbReference>
<protein>
    <submittedName>
        <fullName evidence="2">Uncharacterized protein</fullName>
    </submittedName>
</protein>
<evidence type="ECO:0000313" key="3">
    <source>
        <dbReference type="Proteomes" id="UP000003586"/>
    </source>
</evidence>
<dbReference type="AlphaFoldDB" id="W0F2I5"/>
<reference evidence="2 3" key="1">
    <citation type="submission" date="2013-12" db="EMBL/GenBank/DDBJ databases">
        <authorList>
            <consortium name="DOE Joint Genome Institute"/>
            <person name="Eisen J."/>
            <person name="Huntemann M."/>
            <person name="Han J."/>
            <person name="Chen A."/>
            <person name="Kyrpides N."/>
            <person name="Mavromatis K."/>
            <person name="Markowitz V."/>
            <person name="Palaniappan K."/>
            <person name="Ivanova N."/>
            <person name="Schaumberg A."/>
            <person name="Pati A."/>
            <person name="Liolios K."/>
            <person name="Nordberg H.P."/>
            <person name="Cantor M.N."/>
            <person name="Hua S.X."/>
            <person name="Woyke T."/>
        </authorList>
    </citation>
    <scope>NUCLEOTIDE SEQUENCE [LARGE SCALE GENOMIC DNA]</scope>
    <source>
        <strain evidence="3">DSM 19437</strain>
    </source>
</reference>
<accession>W0F2I5</accession>